<accession>A0ABT2EM71</accession>
<organism evidence="2 3">
    <name type="scientific">Candidatus Fervidibacter sacchari</name>
    <dbReference type="NCBI Taxonomy" id="1448929"/>
    <lineage>
        <taxon>Bacteria</taxon>
        <taxon>Candidatus Fervidibacterota</taxon>
        <taxon>Candidatus Fervidibacter</taxon>
    </lineage>
</organism>
<evidence type="ECO:0000313" key="3">
    <source>
        <dbReference type="Proteomes" id="UP001204798"/>
    </source>
</evidence>
<evidence type="ECO:0000313" key="2">
    <source>
        <dbReference type="EMBL" id="MCS3918025.1"/>
    </source>
</evidence>
<reference evidence="2 3" key="1">
    <citation type="submission" date="2022-08" db="EMBL/GenBank/DDBJ databases">
        <title>Bacterial and archaeal communities from various locations to study Microbial Dark Matter (Phase II).</title>
        <authorList>
            <person name="Stepanauskas R."/>
        </authorList>
    </citation>
    <scope>NUCLEOTIDE SEQUENCE [LARGE SCALE GENOMIC DNA]</scope>
    <source>
        <strain evidence="2 3">PD1</strain>
    </source>
</reference>
<keyword evidence="3" id="KW-1185">Reference proteome</keyword>
<gene>
    <name evidence="2" type="ORF">M2350_000422</name>
</gene>
<dbReference type="InterPro" id="IPR025668">
    <property type="entry name" value="Tnp_DDE_dom"/>
</dbReference>
<protein>
    <recommendedName>
        <fullName evidence="1">Transposase DDE domain-containing protein</fullName>
    </recommendedName>
</protein>
<comment type="caution">
    <text evidence="2">The sequence shown here is derived from an EMBL/GenBank/DDBJ whole genome shotgun (WGS) entry which is preliminary data.</text>
</comment>
<name>A0ABT2EM71_9BACT</name>
<dbReference type="EMBL" id="JANUCP010000001">
    <property type="protein sequence ID" value="MCS3918025.1"/>
    <property type="molecule type" value="Genomic_DNA"/>
</dbReference>
<evidence type="ECO:0000259" key="1">
    <source>
        <dbReference type="Pfam" id="PF13612"/>
    </source>
</evidence>
<dbReference type="Proteomes" id="UP001204798">
    <property type="component" value="Unassembled WGS sequence"/>
</dbReference>
<sequence length="160" mass="18725">MTVAFISHRYFGSNYQATLSFLKASNQSLFKNLLSKSRFTRRLNRWFGLLPSLFHLVSELKRKISLSSLYFIDSFPVSVCENIRIRRCKLAKGEQYRGYIASKRVYFYGLRVHIICDEEKFVHEFVIVDGRLHDLEGWANASLYYLSEGDKVIAESAYTR</sequence>
<proteinExistence type="predicted"/>
<dbReference type="Pfam" id="PF13612">
    <property type="entry name" value="DDE_Tnp_1_3"/>
    <property type="match status" value="1"/>
</dbReference>
<feature type="domain" description="Transposase DDE" evidence="1">
    <location>
        <begin position="67"/>
        <end position="138"/>
    </location>
</feature>
<dbReference type="RefSeq" id="WP_259093144.1">
    <property type="nucleotide sequence ID" value="NZ_CP130454.1"/>
</dbReference>